<dbReference type="SMART" id="SM00420">
    <property type="entry name" value="HTH_DEOR"/>
    <property type="match status" value="1"/>
</dbReference>
<dbReference type="PANTHER" id="PTHR30363:SF4">
    <property type="entry name" value="GLYCEROL-3-PHOSPHATE REGULON REPRESSOR"/>
    <property type="match status" value="1"/>
</dbReference>
<evidence type="ECO:0000256" key="3">
    <source>
        <dbReference type="ARBA" id="ARBA00023125"/>
    </source>
</evidence>
<evidence type="ECO:0000256" key="4">
    <source>
        <dbReference type="ARBA" id="ARBA00023163"/>
    </source>
</evidence>
<dbReference type="SMART" id="SM01134">
    <property type="entry name" value="DeoRC"/>
    <property type="match status" value="1"/>
</dbReference>
<dbReference type="Gene3D" id="1.10.10.10">
    <property type="entry name" value="Winged helix-like DNA-binding domain superfamily/Winged helix DNA-binding domain"/>
    <property type="match status" value="1"/>
</dbReference>
<evidence type="ECO:0000313" key="6">
    <source>
        <dbReference type="EMBL" id="MDC7226963.1"/>
    </source>
</evidence>
<reference evidence="6 7" key="1">
    <citation type="submission" date="2022-12" db="EMBL/GenBank/DDBJ databases">
        <title>Metagenome assembled genome from gulf of manar.</title>
        <authorList>
            <person name="Kohli P."/>
            <person name="Pk S."/>
            <person name="Venkata Ramana C."/>
            <person name="Sasikala C."/>
        </authorList>
    </citation>
    <scope>NUCLEOTIDE SEQUENCE [LARGE SCALE GENOMIC DNA]</scope>
    <source>
        <strain evidence="6">JB008</strain>
    </source>
</reference>
<dbReference type="PROSITE" id="PS51000">
    <property type="entry name" value="HTH_DEOR_2"/>
    <property type="match status" value="1"/>
</dbReference>
<dbReference type="InterPro" id="IPR001034">
    <property type="entry name" value="DeoR_HTH"/>
</dbReference>
<protein>
    <submittedName>
        <fullName evidence="6">DeoR/GlpR family DNA-binding transcription regulator</fullName>
    </submittedName>
</protein>
<evidence type="ECO:0000313" key="7">
    <source>
        <dbReference type="Proteomes" id="UP001221217"/>
    </source>
</evidence>
<dbReference type="Gene3D" id="3.40.50.1360">
    <property type="match status" value="1"/>
</dbReference>
<dbReference type="AlphaFoldDB" id="A0AAJ1ICV2"/>
<dbReference type="SUPFAM" id="SSF100950">
    <property type="entry name" value="NagB/RpiA/CoA transferase-like"/>
    <property type="match status" value="1"/>
</dbReference>
<comment type="caution">
    <text evidence="6">The sequence shown here is derived from an EMBL/GenBank/DDBJ whole genome shotgun (WGS) entry which is preliminary data.</text>
</comment>
<organism evidence="6 7">
    <name type="scientific">Candidatus Thalassospirochaeta sargassi</name>
    <dbReference type="NCBI Taxonomy" id="3119039"/>
    <lineage>
        <taxon>Bacteria</taxon>
        <taxon>Pseudomonadati</taxon>
        <taxon>Spirochaetota</taxon>
        <taxon>Spirochaetia</taxon>
        <taxon>Spirochaetales</taxon>
        <taxon>Spirochaetaceae</taxon>
        <taxon>Candidatus Thalassospirochaeta</taxon>
    </lineage>
</organism>
<keyword evidence="4" id="KW-0804">Transcription</keyword>
<dbReference type="InterPro" id="IPR036388">
    <property type="entry name" value="WH-like_DNA-bd_sf"/>
</dbReference>
<dbReference type="InterPro" id="IPR037171">
    <property type="entry name" value="NagB/RpiA_transferase-like"/>
</dbReference>
<dbReference type="Pfam" id="PF08220">
    <property type="entry name" value="HTH_DeoR"/>
    <property type="match status" value="1"/>
</dbReference>
<evidence type="ECO:0000256" key="1">
    <source>
        <dbReference type="ARBA" id="ARBA00022491"/>
    </source>
</evidence>
<keyword evidence="2" id="KW-0805">Transcription regulation</keyword>
<feature type="domain" description="HTH deoR-type" evidence="5">
    <location>
        <begin position="3"/>
        <end position="58"/>
    </location>
</feature>
<dbReference type="Proteomes" id="UP001221217">
    <property type="component" value="Unassembled WGS sequence"/>
</dbReference>
<dbReference type="SUPFAM" id="SSF46785">
    <property type="entry name" value="Winged helix' DNA-binding domain"/>
    <property type="match status" value="1"/>
</dbReference>
<gene>
    <name evidence="6" type="ORF">PQJ61_09390</name>
</gene>
<dbReference type="InterPro" id="IPR018356">
    <property type="entry name" value="Tscrpt_reg_HTH_DeoR_CS"/>
</dbReference>
<dbReference type="InterPro" id="IPR036390">
    <property type="entry name" value="WH_DNA-bd_sf"/>
</dbReference>
<name>A0AAJ1ICV2_9SPIO</name>
<keyword evidence="3 6" id="KW-0238">DNA-binding</keyword>
<dbReference type="InterPro" id="IPR014036">
    <property type="entry name" value="DeoR-like_C"/>
</dbReference>
<dbReference type="GO" id="GO:0003677">
    <property type="term" value="F:DNA binding"/>
    <property type="evidence" value="ECO:0007669"/>
    <property type="project" value="UniProtKB-KW"/>
</dbReference>
<dbReference type="PRINTS" id="PR00037">
    <property type="entry name" value="HTHLACR"/>
</dbReference>
<evidence type="ECO:0000259" key="5">
    <source>
        <dbReference type="PROSITE" id="PS51000"/>
    </source>
</evidence>
<dbReference type="InterPro" id="IPR050313">
    <property type="entry name" value="Carb_Metab_HTH_regulators"/>
</dbReference>
<dbReference type="PROSITE" id="PS00894">
    <property type="entry name" value="HTH_DEOR_1"/>
    <property type="match status" value="1"/>
</dbReference>
<dbReference type="EMBL" id="JAQQAL010000021">
    <property type="protein sequence ID" value="MDC7226963.1"/>
    <property type="molecule type" value="Genomic_DNA"/>
</dbReference>
<keyword evidence="1" id="KW-0678">Repressor</keyword>
<dbReference type="PANTHER" id="PTHR30363">
    <property type="entry name" value="HTH-TYPE TRANSCRIPTIONAL REGULATOR SRLR-RELATED"/>
    <property type="match status" value="1"/>
</dbReference>
<evidence type="ECO:0000256" key="2">
    <source>
        <dbReference type="ARBA" id="ARBA00023015"/>
    </source>
</evidence>
<dbReference type="GO" id="GO:0003700">
    <property type="term" value="F:DNA-binding transcription factor activity"/>
    <property type="evidence" value="ECO:0007669"/>
    <property type="project" value="InterPro"/>
</dbReference>
<sequence>MSQNPRHDQILVLIRKFRKISVQELTRRMDVSTVTIRKDLSFLEEQGLLIRTHGGAMLAENRHVHPMLAQRLNSFPKQKEAVARAASDLITDGDTVYLDAGSTPAELAKLMKGRDLRVLTNSLEVMNILSGEPGIALVSVGGNYRREAGSYIGPLAEDTLRQFRMDVCFLGCSAFDETGSFSSQNIIETRLKKVALSVSRLKIILTDSSKFEAEAFSIFAEKNDIDILYTDSGFTEQEQFQRLGIEVVAAG</sequence>
<accession>A0AAJ1ICV2</accession>
<dbReference type="Pfam" id="PF00455">
    <property type="entry name" value="DeoRC"/>
    <property type="match status" value="1"/>
</dbReference>
<proteinExistence type="predicted"/>